<name>A0A852X0W1_9MICO</name>
<evidence type="ECO:0000256" key="1">
    <source>
        <dbReference type="ARBA" id="ARBA00021390"/>
    </source>
</evidence>
<dbReference type="Pfam" id="PF00455">
    <property type="entry name" value="DeoRC"/>
    <property type="match status" value="1"/>
</dbReference>
<dbReference type="GO" id="GO:0003700">
    <property type="term" value="F:DNA-binding transcription factor activity"/>
    <property type="evidence" value="ECO:0007669"/>
    <property type="project" value="InterPro"/>
</dbReference>
<comment type="function">
    <text evidence="5">Repressor of the lactose catabolism operon. Galactose-6-phosphate is the inducer.</text>
</comment>
<evidence type="ECO:0000256" key="5">
    <source>
        <dbReference type="ARBA" id="ARBA00024937"/>
    </source>
</evidence>
<evidence type="ECO:0000313" key="8">
    <source>
        <dbReference type="Proteomes" id="UP000592181"/>
    </source>
</evidence>
<comment type="caution">
    <text evidence="7">The sequence shown here is derived from an EMBL/GenBank/DDBJ whole genome shotgun (WGS) entry which is preliminary data.</text>
</comment>
<sequence length="255" mass="26961">MFADERQQLIADLARRDGRVVVTTLAAELDVAPETVRRDLDALATQGLVRRVHGGAVPVDETSGSEAPVAQRALEHAEAKTRIARTALSLLPEGRSSVVLDAGTTTAQLAEVLPARSELLVVTNAVPIAARLGVTHPGEVHLLGGRVRGVTQATVGETGVRQLERLRTDVAFLGSDGITVEHGLSTPDQSEASVKRAMHRSARSVVALVDSSKIGRELLHCFARLDDVDVVVTDTGIDARALAALEQTGVRVMTA</sequence>
<dbReference type="Proteomes" id="UP000592181">
    <property type="component" value="Unassembled WGS sequence"/>
</dbReference>
<reference evidence="7 8" key="1">
    <citation type="submission" date="2020-07" db="EMBL/GenBank/DDBJ databases">
        <title>Sequencing the genomes of 1000 actinobacteria strains.</title>
        <authorList>
            <person name="Klenk H.-P."/>
        </authorList>
    </citation>
    <scope>NUCLEOTIDE SEQUENCE [LARGE SCALE GENOMIC DNA]</scope>
    <source>
        <strain evidence="7 8">DSM 24723</strain>
    </source>
</reference>
<dbReference type="RefSeq" id="WP_179462388.1">
    <property type="nucleotide sequence ID" value="NZ_JACBZX010000001.1"/>
</dbReference>
<dbReference type="Gene3D" id="1.10.10.10">
    <property type="entry name" value="Winged helix-like DNA-binding domain superfamily/Winged helix DNA-binding domain"/>
    <property type="match status" value="1"/>
</dbReference>
<dbReference type="PANTHER" id="PTHR30363:SF4">
    <property type="entry name" value="GLYCEROL-3-PHOSPHATE REGULON REPRESSOR"/>
    <property type="match status" value="1"/>
</dbReference>
<dbReference type="InterPro" id="IPR050313">
    <property type="entry name" value="Carb_Metab_HTH_regulators"/>
</dbReference>
<dbReference type="PRINTS" id="PR00037">
    <property type="entry name" value="HTHLACR"/>
</dbReference>
<feature type="domain" description="HTH deoR-type" evidence="6">
    <location>
        <begin position="3"/>
        <end position="58"/>
    </location>
</feature>
<dbReference type="PANTHER" id="PTHR30363">
    <property type="entry name" value="HTH-TYPE TRANSCRIPTIONAL REGULATOR SRLR-RELATED"/>
    <property type="match status" value="1"/>
</dbReference>
<dbReference type="AlphaFoldDB" id="A0A852X0W1"/>
<gene>
    <name evidence="7" type="ORF">BJY28_001421</name>
</gene>
<dbReference type="SUPFAM" id="SSF46785">
    <property type="entry name" value="Winged helix' DNA-binding domain"/>
    <property type="match status" value="1"/>
</dbReference>
<dbReference type="InterPro" id="IPR036388">
    <property type="entry name" value="WH-like_DNA-bd_sf"/>
</dbReference>
<evidence type="ECO:0000256" key="2">
    <source>
        <dbReference type="ARBA" id="ARBA00022491"/>
    </source>
</evidence>
<dbReference type="SUPFAM" id="SSF100950">
    <property type="entry name" value="NagB/RpiA/CoA transferase-like"/>
    <property type="match status" value="1"/>
</dbReference>
<protein>
    <recommendedName>
        <fullName evidence="1">Lactose phosphotransferase system repressor</fullName>
    </recommendedName>
</protein>
<evidence type="ECO:0000259" key="6">
    <source>
        <dbReference type="PROSITE" id="PS51000"/>
    </source>
</evidence>
<dbReference type="InterPro" id="IPR014036">
    <property type="entry name" value="DeoR-like_C"/>
</dbReference>
<dbReference type="Gene3D" id="3.40.50.1360">
    <property type="match status" value="1"/>
</dbReference>
<dbReference type="SMART" id="SM01134">
    <property type="entry name" value="DeoRC"/>
    <property type="match status" value="1"/>
</dbReference>
<evidence type="ECO:0000256" key="4">
    <source>
        <dbReference type="ARBA" id="ARBA00023163"/>
    </source>
</evidence>
<dbReference type="PROSITE" id="PS51000">
    <property type="entry name" value="HTH_DEOR_2"/>
    <property type="match status" value="1"/>
</dbReference>
<accession>A0A852X0W1</accession>
<keyword evidence="4" id="KW-0804">Transcription</keyword>
<evidence type="ECO:0000313" key="7">
    <source>
        <dbReference type="EMBL" id="NYG36952.1"/>
    </source>
</evidence>
<evidence type="ECO:0000256" key="3">
    <source>
        <dbReference type="ARBA" id="ARBA00023015"/>
    </source>
</evidence>
<dbReference type="InterPro" id="IPR036390">
    <property type="entry name" value="WH_DNA-bd_sf"/>
</dbReference>
<dbReference type="EMBL" id="JACBZX010000001">
    <property type="protein sequence ID" value="NYG36952.1"/>
    <property type="molecule type" value="Genomic_DNA"/>
</dbReference>
<dbReference type="InterPro" id="IPR037171">
    <property type="entry name" value="NagB/RpiA_transferase-like"/>
</dbReference>
<dbReference type="SMART" id="SM00420">
    <property type="entry name" value="HTH_DEOR"/>
    <property type="match status" value="1"/>
</dbReference>
<keyword evidence="8" id="KW-1185">Reference proteome</keyword>
<keyword evidence="3" id="KW-0805">Transcription regulation</keyword>
<proteinExistence type="predicted"/>
<keyword evidence="2" id="KW-0678">Repressor</keyword>
<dbReference type="Pfam" id="PF08220">
    <property type="entry name" value="HTH_DeoR"/>
    <property type="match status" value="1"/>
</dbReference>
<organism evidence="7 8">
    <name type="scientific">Janibacter alkaliphilus</name>
    <dbReference type="NCBI Taxonomy" id="1069963"/>
    <lineage>
        <taxon>Bacteria</taxon>
        <taxon>Bacillati</taxon>
        <taxon>Actinomycetota</taxon>
        <taxon>Actinomycetes</taxon>
        <taxon>Micrococcales</taxon>
        <taxon>Intrasporangiaceae</taxon>
        <taxon>Janibacter</taxon>
    </lineage>
</organism>
<dbReference type="InterPro" id="IPR001034">
    <property type="entry name" value="DeoR_HTH"/>
</dbReference>